<dbReference type="Pfam" id="PF01915">
    <property type="entry name" value="Glyco_hydro_3_C"/>
    <property type="match status" value="1"/>
</dbReference>
<sequence>MHPLVSQLTEQEKISLLSGGTFWTSADVERLDVVGARYSDGPHGLRYQAAEADHLGLNNSEPATAFPTGAATGSTWNPELLREIGVALGRESRARGVDVLLGPGVNIKRSPLCGRNFEYFSEDPLLSGELGRFWVDGVQSQGVGASVKHFAANNQETERMRVSAEVDERTLREIYFPAFERVVRAARPASVMCAYNAINGVPASESRWLLTDVLRADWGFDGYVVSDWGAVRRPAEAVAAGTDVAMPSADSHAEEVQAALDAGALDLAAIDEAVSRVLSVHDRVRATRGVLSDVDLAEHHALAKRAAIESMVLLVNEGGVLPLSPTAREDVVVIGEFARTPRYQGAGSSHVVPTRLDTLLGAISSVTPRSVRFAPGFRLDGVADAALVDEAVRLVSQDSTVILMLGLPEADESEGFDRDHLRLPTEQLELLRRIAAVTDHIVVVLSNGSVVELEPIVGRARAVLETWLGGQASGAALAEVLFGVAEPSGRLAETIPIRLEDTPAFVNWPGTSTTVIYGERIYVGYRWYDRTRRDVAFEFGHGLGYTTFSIEEVSVSIPDPTEPLVWVEASVRNTGERVGSEVVQVYVGDVVASLDRPLRELKAFEKVELGPGETRRMRLLLDQRAFAFWGPSGWTVEPGTFRVEVGTSSRQIVEAFDIELDVPMPVTPLRPDSTLEEWFRHPVGGPLVNALFVRLHGSAFENTDEALYRMALGMPLNLILDLGGTEDAETVVARLLQEAHG</sequence>
<dbReference type="SUPFAM" id="SSF52279">
    <property type="entry name" value="Beta-D-glucan exohydrolase, C-terminal domain"/>
    <property type="match status" value="1"/>
</dbReference>
<dbReference type="InterPro" id="IPR036962">
    <property type="entry name" value="Glyco_hydro_3_N_sf"/>
</dbReference>
<evidence type="ECO:0000313" key="7">
    <source>
        <dbReference type="Proteomes" id="UP000244893"/>
    </source>
</evidence>
<comment type="function">
    <text evidence="3">Catalyzes the hydrolysis of a non-reducing terminal alpha-L-arabinopyranosidic linkage in ginsenoside Rb2 (alpha-L-arabinopyranosyl-(1-&gt;6)-alpha-D-glucopyranosyl) to release alpha-D-glucopyranosyl (Rd). It is not able to hydrolyze alpha-L-arabinofuranosyl-(1-&gt;6)-alpha-D-glucopyranosyl (Rc).</text>
</comment>
<dbReference type="PRINTS" id="PR00133">
    <property type="entry name" value="GLHYDRLASE3"/>
</dbReference>
<dbReference type="Gene3D" id="3.40.50.1700">
    <property type="entry name" value="Glycoside hydrolase family 3 C-terminal domain"/>
    <property type="match status" value="1"/>
</dbReference>
<name>A0A2V1HQK0_9MICO</name>
<dbReference type="Pfam" id="PF00933">
    <property type="entry name" value="Glyco_hydro_3"/>
    <property type="match status" value="1"/>
</dbReference>
<comment type="caution">
    <text evidence="6">The sequence shown here is derived from an EMBL/GenBank/DDBJ whole genome shotgun (WGS) entry which is preliminary data.</text>
</comment>
<proteinExistence type="inferred from homology"/>
<dbReference type="InterPro" id="IPR036881">
    <property type="entry name" value="Glyco_hydro_3_C_sf"/>
</dbReference>
<dbReference type="AlphaFoldDB" id="A0A2V1HQK0"/>
<evidence type="ECO:0000256" key="3">
    <source>
        <dbReference type="ARBA" id="ARBA00058905"/>
    </source>
</evidence>
<dbReference type="Gene3D" id="2.60.40.10">
    <property type="entry name" value="Immunoglobulins"/>
    <property type="match status" value="1"/>
</dbReference>
<dbReference type="InterPro" id="IPR001764">
    <property type="entry name" value="Glyco_hydro_3_N"/>
</dbReference>
<dbReference type="InterPro" id="IPR050288">
    <property type="entry name" value="Cellulose_deg_GH3"/>
</dbReference>
<dbReference type="InterPro" id="IPR013783">
    <property type="entry name" value="Ig-like_fold"/>
</dbReference>
<dbReference type="PANTHER" id="PTHR42715">
    <property type="entry name" value="BETA-GLUCOSIDASE"/>
    <property type="match status" value="1"/>
</dbReference>
<evidence type="ECO:0000259" key="5">
    <source>
        <dbReference type="SMART" id="SM01217"/>
    </source>
</evidence>
<evidence type="ECO:0000256" key="4">
    <source>
        <dbReference type="ARBA" id="ARBA00074219"/>
    </source>
</evidence>
<protein>
    <recommendedName>
        <fullName evidence="4">Exo-alpha-(1-&gt;6)-L-arabinopyranosidase</fullName>
    </recommendedName>
</protein>
<dbReference type="RefSeq" id="WP_116757846.1">
    <property type="nucleotide sequence ID" value="NZ_JBHUEX010000002.1"/>
</dbReference>
<reference evidence="6 7" key="1">
    <citation type="submission" date="2018-05" db="EMBL/GenBank/DDBJ databases">
        <title>Amnibacterium sp. M8JJ-5, whole genome shotgun sequence.</title>
        <authorList>
            <person name="Tuo L."/>
        </authorList>
    </citation>
    <scope>NUCLEOTIDE SEQUENCE [LARGE SCALE GENOMIC DNA]</scope>
    <source>
        <strain evidence="6 7">M8JJ-5</strain>
    </source>
</reference>
<dbReference type="Gene3D" id="3.20.20.300">
    <property type="entry name" value="Glycoside hydrolase, family 3, N-terminal domain"/>
    <property type="match status" value="1"/>
</dbReference>
<comment type="similarity">
    <text evidence="1">Belongs to the glycosyl hydrolase 3 family.</text>
</comment>
<dbReference type="GO" id="GO:0008422">
    <property type="term" value="F:beta-glucosidase activity"/>
    <property type="evidence" value="ECO:0007669"/>
    <property type="project" value="UniProtKB-ARBA"/>
</dbReference>
<dbReference type="FunFam" id="2.60.40.10:FF:000495">
    <property type="entry name" value="Periplasmic beta-glucosidase"/>
    <property type="match status" value="1"/>
</dbReference>
<dbReference type="SMART" id="SM01217">
    <property type="entry name" value="Fn3_like"/>
    <property type="match status" value="1"/>
</dbReference>
<evidence type="ECO:0000313" key="6">
    <source>
        <dbReference type="EMBL" id="PVZ93250.1"/>
    </source>
</evidence>
<keyword evidence="7" id="KW-1185">Reference proteome</keyword>
<dbReference type="PANTHER" id="PTHR42715:SF10">
    <property type="entry name" value="BETA-GLUCOSIDASE"/>
    <property type="match status" value="1"/>
</dbReference>
<dbReference type="EMBL" id="QEOP01000005">
    <property type="protein sequence ID" value="PVZ93250.1"/>
    <property type="molecule type" value="Genomic_DNA"/>
</dbReference>
<gene>
    <name evidence="6" type="ORF">DDQ50_16230</name>
</gene>
<feature type="domain" description="Fibronectin type III-like" evidence="5">
    <location>
        <begin position="581"/>
        <end position="649"/>
    </location>
</feature>
<evidence type="ECO:0000256" key="1">
    <source>
        <dbReference type="ARBA" id="ARBA00005336"/>
    </source>
</evidence>
<dbReference type="Pfam" id="PF14310">
    <property type="entry name" value="Fn3-like"/>
    <property type="match status" value="1"/>
</dbReference>
<organism evidence="6 7">
    <name type="scientific">Amnibacterium flavum</name>
    <dbReference type="NCBI Taxonomy" id="2173173"/>
    <lineage>
        <taxon>Bacteria</taxon>
        <taxon>Bacillati</taxon>
        <taxon>Actinomycetota</taxon>
        <taxon>Actinomycetes</taxon>
        <taxon>Micrococcales</taxon>
        <taxon>Microbacteriaceae</taxon>
        <taxon>Amnibacterium</taxon>
    </lineage>
</organism>
<accession>A0A2V1HQK0</accession>
<dbReference type="InterPro" id="IPR026891">
    <property type="entry name" value="Fn3-like"/>
</dbReference>
<dbReference type="OrthoDB" id="3187421at2"/>
<dbReference type="Proteomes" id="UP000244893">
    <property type="component" value="Unassembled WGS sequence"/>
</dbReference>
<keyword evidence="2 6" id="KW-0378">Hydrolase</keyword>
<dbReference type="GO" id="GO:0005975">
    <property type="term" value="P:carbohydrate metabolic process"/>
    <property type="evidence" value="ECO:0007669"/>
    <property type="project" value="InterPro"/>
</dbReference>
<evidence type="ECO:0000256" key="2">
    <source>
        <dbReference type="ARBA" id="ARBA00022801"/>
    </source>
</evidence>
<dbReference type="InterPro" id="IPR017853">
    <property type="entry name" value="GH"/>
</dbReference>
<dbReference type="SUPFAM" id="SSF51445">
    <property type="entry name" value="(Trans)glycosidases"/>
    <property type="match status" value="1"/>
</dbReference>
<dbReference type="InterPro" id="IPR002772">
    <property type="entry name" value="Glyco_hydro_3_C"/>
</dbReference>